<reference evidence="12" key="1">
    <citation type="submission" date="2022-03" db="EMBL/GenBank/DDBJ databases">
        <title>Aurantimonas Liuensis sp. Nov., isolated from the hadal seawater of the Mariana Trench.</title>
        <authorList>
            <person name="Liu R."/>
        </authorList>
    </citation>
    <scope>NUCLEOTIDE SEQUENCE</scope>
    <source>
        <strain evidence="12">LRZ36</strain>
    </source>
</reference>
<protein>
    <submittedName>
        <fullName evidence="12">D-alanyl-D-alanine carboxypeptidase</fullName>
    </submittedName>
</protein>
<feature type="domain" description="SPOR" evidence="11">
    <location>
        <begin position="412"/>
        <end position="496"/>
    </location>
</feature>
<dbReference type="Proteomes" id="UP001155220">
    <property type="component" value="Unassembled WGS sequence"/>
</dbReference>
<dbReference type="Gene3D" id="3.40.710.10">
    <property type="entry name" value="DD-peptidase/beta-lactamase superfamily"/>
    <property type="match status" value="1"/>
</dbReference>
<evidence type="ECO:0000256" key="5">
    <source>
        <dbReference type="ARBA" id="ARBA00022984"/>
    </source>
</evidence>
<evidence type="ECO:0000256" key="8">
    <source>
        <dbReference type="PIRSR" id="PIRSR618044-2"/>
    </source>
</evidence>
<evidence type="ECO:0000256" key="1">
    <source>
        <dbReference type="ARBA" id="ARBA00007164"/>
    </source>
</evidence>
<feature type="chain" id="PRO_5040927565" evidence="10">
    <location>
        <begin position="34"/>
        <end position="496"/>
    </location>
</feature>
<evidence type="ECO:0000313" key="13">
    <source>
        <dbReference type="Proteomes" id="UP001155220"/>
    </source>
</evidence>
<dbReference type="Pfam" id="PF00768">
    <property type="entry name" value="Peptidase_S11"/>
    <property type="match status" value="1"/>
</dbReference>
<keyword evidence="12" id="KW-0645">Protease</keyword>
<evidence type="ECO:0000256" key="7">
    <source>
        <dbReference type="PIRSR" id="PIRSR618044-1"/>
    </source>
</evidence>
<keyword evidence="12" id="KW-0121">Carboxypeptidase</keyword>
<dbReference type="Pfam" id="PF05036">
    <property type="entry name" value="SPOR"/>
    <property type="match status" value="1"/>
</dbReference>
<dbReference type="GO" id="GO:0071555">
    <property type="term" value="P:cell wall organization"/>
    <property type="evidence" value="ECO:0007669"/>
    <property type="project" value="UniProtKB-KW"/>
</dbReference>
<dbReference type="GO" id="GO:0009252">
    <property type="term" value="P:peptidoglycan biosynthetic process"/>
    <property type="evidence" value="ECO:0007669"/>
    <property type="project" value="UniProtKB-KW"/>
</dbReference>
<evidence type="ECO:0000259" key="11">
    <source>
        <dbReference type="PROSITE" id="PS51724"/>
    </source>
</evidence>
<dbReference type="PANTHER" id="PTHR21581:SF6">
    <property type="entry name" value="TRAFFICKING PROTEIN PARTICLE COMPLEX SUBUNIT 12"/>
    <property type="match status" value="1"/>
</dbReference>
<dbReference type="InterPro" id="IPR001967">
    <property type="entry name" value="Peptidase_S11_N"/>
</dbReference>
<proteinExistence type="inferred from homology"/>
<evidence type="ECO:0000256" key="9">
    <source>
        <dbReference type="RuleBase" id="RU004016"/>
    </source>
</evidence>
<feature type="binding site" evidence="8">
    <location>
        <position position="230"/>
    </location>
    <ligand>
        <name>substrate</name>
    </ligand>
</feature>
<evidence type="ECO:0000256" key="2">
    <source>
        <dbReference type="ARBA" id="ARBA00022729"/>
    </source>
</evidence>
<dbReference type="Gene3D" id="3.30.70.1070">
    <property type="entry name" value="Sporulation related repeat"/>
    <property type="match status" value="1"/>
</dbReference>
<keyword evidence="5" id="KW-0573">Peptidoglycan synthesis</keyword>
<evidence type="ECO:0000256" key="10">
    <source>
        <dbReference type="SAM" id="SignalP"/>
    </source>
</evidence>
<keyword evidence="4" id="KW-0133">Cell shape</keyword>
<dbReference type="PROSITE" id="PS51724">
    <property type="entry name" value="SPOR"/>
    <property type="match status" value="1"/>
</dbReference>
<gene>
    <name evidence="12" type="ORF">MJ956_05585</name>
</gene>
<keyword evidence="6" id="KW-0961">Cell wall biogenesis/degradation</keyword>
<dbReference type="InterPro" id="IPR007730">
    <property type="entry name" value="SPOR-like_dom"/>
</dbReference>
<sequence>MRSEFDGLKTAARKLTRMFVLAAMGAGLSLTHAAGADANPKYAGFVIDANNGQVLYSENADAPRYPASLTKMMTLYMTFDALKSGRVSLGNKMPVSSYAAGRPPSKLGLKTGSTLTVEEGIYALVTKSANDASVVMAEFLAGSESAFAAQMTARARKIGMRSTTFKNANGLPDSGQRTTARDMATLGIALREHFPEYYKYFSTRSYSFRGRRLGNHNRVLGRFQGTDGIKTGYINASGFNLVSSVARDGKSLVAVVMGGRSGRSRDDHMVDLLNRYFPKASTRDTGPLLASRAVGAVGNVVVAELPKRGPLPDSRPVVQTSIDERIALAYGSAPAAAIARLPEPRSRPLLGRDALRAALVQERPATRTPFPESGRSIPAAFGIPLPPAAIPGGKDLDPTTTGSVVASAAPAAIPSSPWVVQIAATPGAEQAMAMLGEAKNKVGGPLSSAKPFTETVKSGSQTLYRARFAGFSSKDEARNACAALKRSAYNCYAVAN</sequence>
<feature type="active site" description="Acyl-ester intermediate" evidence="7">
    <location>
        <position position="68"/>
    </location>
</feature>
<comment type="similarity">
    <text evidence="1 9">Belongs to the peptidase S11 family.</text>
</comment>
<dbReference type="GO" id="GO:0006508">
    <property type="term" value="P:proteolysis"/>
    <property type="evidence" value="ECO:0007669"/>
    <property type="project" value="InterPro"/>
</dbReference>
<evidence type="ECO:0000256" key="6">
    <source>
        <dbReference type="ARBA" id="ARBA00023316"/>
    </source>
</evidence>
<keyword evidence="13" id="KW-1185">Reference proteome</keyword>
<evidence type="ECO:0000256" key="4">
    <source>
        <dbReference type="ARBA" id="ARBA00022960"/>
    </source>
</evidence>
<keyword evidence="2 10" id="KW-0732">Signal</keyword>
<dbReference type="SUPFAM" id="SSF110997">
    <property type="entry name" value="Sporulation related repeat"/>
    <property type="match status" value="1"/>
</dbReference>
<dbReference type="InterPro" id="IPR018044">
    <property type="entry name" value="Peptidase_S11"/>
</dbReference>
<dbReference type="PRINTS" id="PR00725">
    <property type="entry name" value="DADACBPTASE1"/>
</dbReference>
<dbReference type="GO" id="GO:0008360">
    <property type="term" value="P:regulation of cell shape"/>
    <property type="evidence" value="ECO:0007669"/>
    <property type="project" value="UniProtKB-KW"/>
</dbReference>
<name>A0A9X2H5L0_9HYPH</name>
<dbReference type="PANTHER" id="PTHR21581">
    <property type="entry name" value="D-ALANYL-D-ALANINE CARBOXYPEPTIDASE"/>
    <property type="match status" value="1"/>
</dbReference>
<dbReference type="GO" id="GO:0042834">
    <property type="term" value="F:peptidoglycan binding"/>
    <property type="evidence" value="ECO:0007669"/>
    <property type="project" value="InterPro"/>
</dbReference>
<dbReference type="AlphaFoldDB" id="A0A9X2H5L0"/>
<dbReference type="EMBL" id="JALHBS010000031">
    <property type="protein sequence ID" value="MCP3054616.1"/>
    <property type="molecule type" value="Genomic_DNA"/>
</dbReference>
<dbReference type="InterPro" id="IPR036680">
    <property type="entry name" value="SPOR-like_sf"/>
</dbReference>
<dbReference type="GO" id="GO:0009002">
    <property type="term" value="F:serine-type D-Ala-D-Ala carboxypeptidase activity"/>
    <property type="evidence" value="ECO:0007669"/>
    <property type="project" value="InterPro"/>
</dbReference>
<feature type="active site" description="Proton acceptor" evidence="7">
    <location>
        <position position="71"/>
    </location>
</feature>
<feature type="active site" evidence="7">
    <location>
        <position position="128"/>
    </location>
</feature>
<accession>A0A9X2H5L0</accession>
<evidence type="ECO:0000313" key="12">
    <source>
        <dbReference type="EMBL" id="MCP3054616.1"/>
    </source>
</evidence>
<feature type="signal peptide" evidence="10">
    <location>
        <begin position="1"/>
        <end position="33"/>
    </location>
</feature>
<comment type="caution">
    <text evidence="12">The sequence shown here is derived from an EMBL/GenBank/DDBJ whole genome shotgun (WGS) entry which is preliminary data.</text>
</comment>
<dbReference type="SUPFAM" id="SSF56601">
    <property type="entry name" value="beta-lactamase/transpeptidase-like"/>
    <property type="match status" value="1"/>
</dbReference>
<organism evidence="12 13">
    <name type="scientific">Aurantimonas marianensis</name>
    <dbReference type="NCBI Taxonomy" id="2920428"/>
    <lineage>
        <taxon>Bacteria</taxon>
        <taxon>Pseudomonadati</taxon>
        <taxon>Pseudomonadota</taxon>
        <taxon>Alphaproteobacteria</taxon>
        <taxon>Hyphomicrobiales</taxon>
        <taxon>Aurantimonadaceae</taxon>
        <taxon>Aurantimonas</taxon>
    </lineage>
</organism>
<dbReference type="InterPro" id="IPR012338">
    <property type="entry name" value="Beta-lactam/transpept-like"/>
</dbReference>
<dbReference type="RefSeq" id="WP_253963487.1">
    <property type="nucleotide sequence ID" value="NZ_JALHBS010000031.1"/>
</dbReference>
<keyword evidence="3" id="KW-0378">Hydrolase</keyword>
<evidence type="ECO:0000256" key="3">
    <source>
        <dbReference type="ARBA" id="ARBA00022801"/>
    </source>
</evidence>